<dbReference type="InterPro" id="IPR058955">
    <property type="entry name" value="GAPS4b_N"/>
</dbReference>
<comment type="caution">
    <text evidence="2">The sequence shown here is derived from an EMBL/GenBank/DDBJ whole genome shotgun (WGS) entry which is preliminary data.</text>
</comment>
<evidence type="ECO:0000259" key="1">
    <source>
        <dbReference type="Pfam" id="PF26110"/>
    </source>
</evidence>
<gene>
    <name evidence="2" type="ORF">SAMN06264346_1092</name>
</gene>
<dbReference type="Proteomes" id="UP001157960">
    <property type="component" value="Unassembled WGS sequence"/>
</dbReference>
<evidence type="ECO:0000313" key="3">
    <source>
        <dbReference type="Proteomes" id="UP001157960"/>
    </source>
</evidence>
<keyword evidence="3" id="KW-1185">Reference proteome</keyword>
<dbReference type="EMBL" id="FXTZ01000009">
    <property type="protein sequence ID" value="SMP26347.1"/>
    <property type="molecule type" value="Genomic_DNA"/>
</dbReference>
<dbReference type="Pfam" id="PF26110">
    <property type="entry name" value="GAPS4b_N"/>
    <property type="match status" value="1"/>
</dbReference>
<evidence type="ECO:0000313" key="2">
    <source>
        <dbReference type="EMBL" id="SMP26347.1"/>
    </source>
</evidence>
<protein>
    <recommendedName>
        <fullName evidence="1">GAPS4b N-terminal domain-containing protein</fullName>
    </recommendedName>
</protein>
<reference evidence="2 3" key="1">
    <citation type="submission" date="2017-05" db="EMBL/GenBank/DDBJ databases">
        <authorList>
            <person name="Varghese N."/>
            <person name="Submissions S."/>
        </authorList>
    </citation>
    <scope>NUCLEOTIDE SEQUENCE [LARGE SCALE GENOMIC DNA]</scope>
    <source>
        <strain evidence="2 3">DSM 28214</strain>
    </source>
</reference>
<proteinExistence type="predicted"/>
<organism evidence="2 3">
    <name type="scientific">Chryseobacterium profundimaris</name>
    <dbReference type="NCBI Taxonomy" id="1387275"/>
    <lineage>
        <taxon>Bacteria</taxon>
        <taxon>Pseudomonadati</taxon>
        <taxon>Bacteroidota</taxon>
        <taxon>Flavobacteriia</taxon>
        <taxon>Flavobacteriales</taxon>
        <taxon>Weeksellaceae</taxon>
        <taxon>Chryseobacterium group</taxon>
        <taxon>Chryseobacterium</taxon>
    </lineage>
</organism>
<dbReference type="RefSeq" id="WP_283422655.1">
    <property type="nucleotide sequence ID" value="NZ_FXTZ01000009.1"/>
</dbReference>
<feature type="domain" description="GAPS4b N-terminal" evidence="1">
    <location>
        <begin position="18"/>
        <end position="78"/>
    </location>
</feature>
<name>A0ABY1P5B1_9FLAO</name>
<sequence length="380" mass="44919">MRHEHKEISKILPYGELLRGFANQGYLVKSDLKRFLRDRGIFFNTSEKEFLVPCVSTLLLSPSEFDELREYQNTKEDNYKKNTSRINCSSDFKIMDALDNINFANIIPKEGVSFRLFKEPTITINPYNKDKATIEYEIERNDLNKSWYESTNIFKGEIEIEKISDTEIKLTKSYTSNESNFVGENILKCTISHFKEKKIVEKGQQLKKILFSDFENADRIVFFYRLSANMQDSVFQFKDIVNLEFRPEIGKNLPSEIEWMLNKSELKIRGKQIHDTFFIKDNKFHENLQFWEIESSFTFKLEKYEGTCNIVFGFRDYLIKGDNAEFELNISNFSLYNGSEYSSKDKLRIKNKLLRQIEKSKDLVYTNFLNYIKEKGVALK</sequence>
<accession>A0ABY1P5B1</accession>